<comment type="caution">
    <text evidence="1">The sequence shown here is derived from an EMBL/GenBank/DDBJ whole genome shotgun (WGS) entry which is preliminary data.</text>
</comment>
<reference evidence="1 2" key="1">
    <citation type="submission" date="2023-05" db="EMBL/GenBank/DDBJ databases">
        <title>Sedimentitalea sp. nov. JM2-8.</title>
        <authorList>
            <person name="Huang J."/>
        </authorList>
    </citation>
    <scope>NUCLEOTIDE SEQUENCE [LARGE SCALE GENOMIC DNA]</scope>
    <source>
        <strain evidence="1 2">JM2-8</strain>
    </source>
</reference>
<name>A0ABT7FD63_9RHOB</name>
<evidence type="ECO:0008006" key="3">
    <source>
        <dbReference type="Google" id="ProtNLM"/>
    </source>
</evidence>
<sequence>MILPLALAGTLLGCTTPDPVTVPLRGQLADGSETFSGSATGDLNGPGRLHLVSNRGRTCEGTFVKVSDRAGEGTLTCDDGASGPLRFVGANRSGTGTATLNGKTITFQFG</sequence>
<evidence type="ECO:0000313" key="1">
    <source>
        <dbReference type="EMBL" id="MDK3073005.1"/>
    </source>
</evidence>
<gene>
    <name evidence="1" type="ORF">QO034_07780</name>
</gene>
<keyword evidence="2" id="KW-1185">Reference proteome</keyword>
<proteinExistence type="predicted"/>
<accession>A0ABT7FD63</accession>
<protein>
    <recommendedName>
        <fullName evidence="3">Protease inhibitor Inh</fullName>
    </recommendedName>
</protein>
<organism evidence="1 2">
    <name type="scientific">Sedimentitalea xiamensis</name>
    <dbReference type="NCBI Taxonomy" id="3050037"/>
    <lineage>
        <taxon>Bacteria</taxon>
        <taxon>Pseudomonadati</taxon>
        <taxon>Pseudomonadota</taxon>
        <taxon>Alphaproteobacteria</taxon>
        <taxon>Rhodobacterales</taxon>
        <taxon>Paracoccaceae</taxon>
        <taxon>Sedimentitalea</taxon>
    </lineage>
</organism>
<dbReference type="Proteomes" id="UP001227126">
    <property type="component" value="Unassembled WGS sequence"/>
</dbReference>
<dbReference type="EMBL" id="JASNJE010000007">
    <property type="protein sequence ID" value="MDK3073005.1"/>
    <property type="molecule type" value="Genomic_DNA"/>
</dbReference>
<evidence type="ECO:0000313" key="2">
    <source>
        <dbReference type="Proteomes" id="UP001227126"/>
    </source>
</evidence>